<dbReference type="AlphaFoldDB" id="A0A5S4X0A9"/>
<comment type="caution">
    <text evidence="1">The sequence shown here is derived from an EMBL/GenBank/DDBJ whole genome shotgun (WGS) entry which is preliminary data.</text>
</comment>
<sequence length="134" mass="15084">MLNRDDAWIVTDERLPCVAIEADLKTALGLEEIKDALRGSFKSVSNVYNCAAYEIDEEFKIILCIRASKRIAFVFFSFGSTKGNLGGVGFEPLWSRILDLKGKIERVLSRQSLARIEVGVPKLQLSKKGPDWQY</sequence>
<accession>A0A5S4X0A9</accession>
<dbReference type="RefSeq" id="WP_148750641.1">
    <property type="nucleotide sequence ID" value="NZ_VSSR01000016.1"/>
</dbReference>
<proteinExistence type="predicted"/>
<gene>
    <name evidence="1" type="ORF">FXB38_09715</name>
</gene>
<reference evidence="1 2" key="1">
    <citation type="submission" date="2019-08" db="EMBL/GenBank/DDBJ databases">
        <title>Bradyrhizobium hipponensis sp. nov., a rhizobium isolated from a Lupinus angustifolius root nodule in Tunisia.</title>
        <authorList>
            <person name="Off K."/>
            <person name="Rejili M."/>
            <person name="Mars M."/>
            <person name="Brachmann A."/>
            <person name="Marin M."/>
        </authorList>
    </citation>
    <scope>NUCLEOTIDE SEQUENCE [LARGE SCALE GENOMIC DNA]</scope>
    <source>
        <strain evidence="1 2">CTAW11</strain>
    </source>
</reference>
<dbReference type="Proteomes" id="UP000324853">
    <property type="component" value="Unassembled WGS sequence"/>
</dbReference>
<dbReference type="EMBL" id="VSSR01000016">
    <property type="protein sequence ID" value="TYL85810.1"/>
    <property type="molecule type" value="Genomic_DNA"/>
</dbReference>
<protein>
    <submittedName>
        <fullName evidence="1">Uncharacterized protein</fullName>
    </submittedName>
</protein>
<name>A0A5S4X0A9_9BRAD</name>
<keyword evidence="2" id="KW-1185">Reference proteome</keyword>
<evidence type="ECO:0000313" key="2">
    <source>
        <dbReference type="Proteomes" id="UP000324853"/>
    </source>
</evidence>
<evidence type="ECO:0000313" key="1">
    <source>
        <dbReference type="EMBL" id="TYL85810.1"/>
    </source>
</evidence>
<organism evidence="1 2">
    <name type="scientific">Bradyrhizobium cytisi</name>
    <dbReference type="NCBI Taxonomy" id="515489"/>
    <lineage>
        <taxon>Bacteria</taxon>
        <taxon>Pseudomonadati</taxon>
        <taxon>Pseudomonadota</taxon>
        <taxon>Alphaproteobacteria</taxon>
        <taxon>Hyphomicrobiales</taxon>
        <taxon>Nitrobacteraceae</taxon>
        <taxon>Bradyrhizobium</taxon>
    </lineage>
</organism>